<sequence>MTHGQQVNLLDQVVDESIDPILNGYLTGEHTTDIPKLVRTIQDNEYKIKVGIHTNAEVVLGANWYGHVEGSPLITQVFTSTVAGGPYKGEEILGKDNFSKISSSLLPAAYKGTLYAAASKGMRKVVLTLIGGGAFNNDVLKIWEAIEEALNEVELVLSSELDVFITIRNMDELTRRVPAQYVMKTVRRYGGAIIRFEDDDTISIER</sequence>
<keyword evidence="1" id="KW-1185">Reference proteome</keyword>
<organism evidence="1 2">
    <name type="scientific">Pyricularia grisea</name>
    <name type="common">Crabgrass-specific blast fungus</name>
    <name type="synonym">Magnaporthe grisea</name>
    <dbReference type="NCBI Taxonomy" id="148305"/>
    <lineage>
        <taxon>Eukaryota</taxon>
        <taxon>Fungi</taxon>
        <taxon>Dikarya</taxon>
        <taxon>Ascomycota</taxon>
        <taxon>Pezizomycotina</taxon>
        <taxon>Sordariomycetes</taxon>
        <taxon>Sordariomycetidae</taxon>
        <taxon>Magnaporthales</taxon>
        <taxon>Pyriculariaceae</taxon>
        <taxon>Pyricularia</taxon>
    </lineage>
</organism>
<evidence type="ECO:0000313" key="2">
    <source>
        <dbReference type="RefSeq" id="XP_030976092.1"/>
    </source>
</evidence>
<dbReference type="GeneID" id="41967345"/>
<dbReference type="SUPFAM" id="SSF52949">
    <property type="entry name" value="Macro domain-like"/>
    <property type="match status" value="1"/>
</dbReference>
<accession>A0A6P8AMF3</accession>
<gene>
    <name evidence="2" type="ORF">PgNI_12494</name>
</gene>
<dbReference type="Proteomes" id="UP000515153">
    <property type="component" value="Unplaced"/>
</dbReference>
<dbReference type="KEGG" id="pgri:PgNI_12494"/>
<dbReference type="OrthoDB" id="5207264at2759"/>
<evidence type="ECO:0000313" key="1">
    <source>
        <dbReference type="Proteomes" id="UP000515153"/>
    </source>
</evidence>
<reference evidence="2" key="3">
    <citation type="submission" date="2025-08" db="UniProtKB">
        <authorList>
            <consortium name="RefSeq"/>
        </authorList>
    </citation>
    <scope>IDENTIFICATION</scope>
    <source>
        <strain evidence="2">NI907</strain>
    </source>
</reference>
<protein>
    <submittedName>
        <fullName evidence="2">Uncharacterized protein</fullName>
    </submittedName>
</protein>
<proteinExistence type="predicted"/>
<dbReference type="InterPro" id="IPR043472">
    <property type="entry name" value="Macro_dom-like"/>
</dbReference>
<reference evidence="2" key="1">
    <citation type="journal article" date="2019" name="Mol. Biol. Evol.">
        <title>Blast fungal genomes show frequent chromosomal changes, gene gains and losses, and effector gene turnover.</title>
        <authorList>
            <person name="Gomez Luciano L.B."/>
            <person name="Jason Tsai I."/>
            <person name="Chuma I."/>
            <person name="Tosa Y."/>
            <person name="Chen Y.H."/>
            <person name="Li J.Y."/>
            <person name="Li M.Y."/>
            <person name="Jade Lu M.Y."/>
            <person name="Nakayashiki H."/>
            <person name="Li W.H."/>
        </authorList>
    </citation>
    <scope>NUCLEOTIDE SEQUENCE</scope>
    <source>
        <strain evidence="2">NI907</strain>
    </source>
</reference>
<dbReference type="AlphaFoldDB" id="A0A6P8AMF3"/>
<dbReference type="RefSeq" id="XP_030976092.1">
    <property type="nucleotide sequence ID" value="XM_031132442.1"/>
</dbReference>
<dbReference type="PANTHER" id="PTHR35609">
    <property type="entry name" value="MACRO DOMAIN-CONTAINING PROTEIN"/>
    <property type="match status" value="1"/>
</dbReference>
<dbReference type="PANTHER" id="PTHR35609:SF1">
    <property type="entry name" value="MACRO DOMAIN-CONTAINING PROTEIN"/>
    <property type="match status" value="1"/>
</dbReference>
<reference evidence="2" key="2">
    <citation type="submission" date="2019-10" db="EMBL/GenBank/DDBJ databases">
        <authorList>
            <consortium name="NCBI Genome Project"/>
        </authorList>
    </citation>
    <scope>NUCLEOTIDE SEQUENCE</scope>
    <source>
        <strain evidence="2">NI907</strain>
    </source>
</reference>
<name>A0A6P8AMF3_PYRGI</name>